<dbReference type="PANTHER" id="PTHR21576:SF156">
    <property type="entry name" value="PROTEIN NUCLEAR FUSION DEFECTIVE 4-LIKE"/>
    <property type="match status" value="1"/>
</dbReference>
<keyword evidence="3 5" id="KW-1133">Transmembrane helix</keyword>
<organism evidence="7 8">
    <name type="scientific">Trema orientale</name>
    <name type="common">Charcoal tree</name>
    <name type="synonym">Celtis orientalis</name>
    <dbReference type="NCBI Taxonomy" id="63057"/>
    <lineage>
        <taxon>Eukaryota</taxon>
        <taxon>Viridiplantae</taxon>
        <taxon>Streptophyta</taxon>
        <taxon>Embryophyta</taxon>
        <taxon>Tracheophyta</taxon>
        <taxon>Spermatophyta</taxon>
        <taxon>Magnoliopsida</taxon>
        <taxon>eudicotyledons</taxon>
        <taxon>Gunneridae</taxon>
        <taxon>Pentapetalae</taxon>
        <taxon>rosids</taxon>
        <taxon>fabids</taxon>
        <taxon>Rosales</taxon>
        <taxon>Cannabaceae</taxon>
        <taxon>Trema</taxon>
    </lineage>
</organism>
<evidence type="ECO:0000256" key="5">
    <source>
        <dbReference type="SAM" id="Phobius"/>
    </source>
</evidence>
<dbReference type="STRING" id="63057.A0A2P5FLK7"/>
<dbReference type="AlphaFoldDB" id="A0A2P5FLK7"/>
<protein>
    <submittedName>
        <fullName evidence="7">Nodulin-like</fullName>
    </submittedName>
</protein>
<keyword evidence="4 5" id="KW-0472">Membrane</keyword>
<evidence type="ECO:0000256" key="3">
    <source>
        <dbReference type="ARBA" id="ARBA00022989"/>
    </source>
</evidence>
<feature type="transmembrane region" description="Helical" evidence="5">
    <location>
        <begin position="68"/>
        <end position="86"/>
    </location>
</feature>
<name>A0A2P5FLK7_TREOI</name>
<keyword evidence="8" id="KW-1185">Reference proteome</keyword>
<accession>A0A2P5FLK7</accession>
<dbReference type="InParanoid" id="A0A2P5FLK7"/>
<comment type="subcellular location">
    <subcellularLocation>
        <location evidence="1">Membrane</location>
        <topology evidence="1">Multi-pass membrane protein</topology>
    </subcellularLocation>
</comment>
<dbReference type="EMBL" id="JXTC01000023">
    <property type="protein sequence ID" value="PON98654.1"/>
    <property type="molecule type" value="Genomic_DNA"/>
</dbReference>
<evidence type="ECO:0000256" key="2">
    <source>
        <dbReference type="ARBA" id="ARBA00022692"/>
    </source>
</evidence>
<keyword evidence="2 5" id="KW-0812">Transmembrane</keyword>
<evidence type="ECO:0000313" key="8">
    <source>
        <dbReference type="Proteomes" id="UP000237000"/>
    </source>
</evidence>
<evidence type="ECO:0000259" key="6">
    <source>
        <dbReference type="Pfam" id="PF06813"/>
    </source>
</evidence>
<feature type="domain" description="Nodulin-like" evidence="6">
    <location>
        <begin position="2"/>
        <end position="118"/>
    </location>
</feature>
<dbReference type="Pfam" id="PF06813">
    <property type="entry name" value="Nodulin-like"/>
    <property type="match status" value="1"/>
</dbReference>
<gene>
    <name evidence="7" type="ORF">TorRG33x02_055540</name>
</gene>
<comment type="caution">
    <text evidence="7">The sequence shown here is derived from an EMBL/GenBank/DDBJ whole genome shotgun (WGS) entry which is preliminary data.</text>
</comment>
<evidence type="ECO:0000256" key="4">
    <source>
        <dbReference type="ARBA" id="ARBA00023136"/>
    </source>
</evidence>
<dbReference type="PANTHER" id="PTHR21576">
    <property type="entry name" value="UNCHARACTERIZED NODULIN-LIKE PROTEIN"/>
    <property type="match status" value="1"/>
</dbReference>
<evidence type="ECO:0000313" key="7">
    <source>
        <dbReference type="EMBL" id="PON98654.1"/>
    </source>
</evidence>
<dbReference type="OrthoDB" id="410267at2759"/>
<proteinExistence type="predicted"/>
<dbReference type="Proteomes" id="UP000237000">
    <property type="component" value="Unassembled WGS sequence"/>
</dbReference>
<reference evidence="8" key="1">
    <citation type="submission" date="2016-06" db="EMBL/GenBank/DDBJ databases">
        <title>Parallel loss of symbiosis genes in relatives of nitrogen-fixing non-legume Parasponia.</title>
        <authorList>
            <person name="Van Velzen R."/>
            <person name="Holmer R."/>
            <person name="Bu F."/>
            <person name="Rutten L."/>
            <person name="Van Zeijl A."/>
            <person name="Liu W."/>
            <person name="Santuari L."/>
            <person name="Cao Q."/>
            <person name="Sharma T."/>
            <person name="Shen D."/>
            <person name="Roswanjaya Y."/>
            <person name="Wardhani T."/>
            <person name="Kalhor M.S."/>
            <person name="Jansen J."/>
            <person name="Van den Hoogen J."/>
            <person name="Gungor B."/>
            <person name="Hartog M."/>
            <person name="Hontelez J."/>
            <person name="Verver J."/>
            <person name="Yang W.-C."/>
            <person name="Schijlen E."/>
            <person name="Repin R."/>
            <person name="Schilthuizen M."/>
            <person name="Schranz E."/>
            <person name="Heidstra R."/>
            <person name="Miyata K."/>
            <person name="Fedorova E."/>
            <person name="Kohlen W."/>
            <person name="Bisseling T."/>
            <person name="Smit S."/>
            <person name="Geurts R."/>
        </authorList>
    </citation>
    <scope>NUCLEOTIDE SEQUENCE [LARGE SCALE GENOMIC DNA]</scope>
    <source>
        <strain evidence="8">cv. RG33-2</strain>
    </source>
</reference>
<feature type="transmembrane region" description="Helical" evidence="5">
    <location>
        <begin position="6"/>
        <end position="27"/>
    </location>
</feature>
<dbReference type="InterPro" id="IPR010658">
    <property type="entry name" value="Nodulin-like"/>
</dbReference>
<sequence length="128" mass="14630">MPKVWHMCLYIAVGANSHTSIITSAFIMCLKNFPKNHGVIMGLLTGYVGIRKVVIAQLYRVFYEDDTSFFTLFSAWLPIVLSSPFVRSTRIIDNLSRPRNEARFFFKFLHISMSLASFSRKNSSTTPI</sequence>
<dbReference type="GO" id="GO:0016020">
    <property type="term" value="C:membrane"/>
    <property type="evidence" value="ECO:0007669"/>
    <property type="project" value="UniProtKB-SubCell"/>
</dbReference>
<evidence type="ECO:0000256" key="1">
    <source>
        <dbReference type="ARBA" id="ARBA00004141"/>
    </source>
</evidence>